<evidence type="ECO:0000256" key="8">
    <source>
        <dbReference type="ARBA" id="ARBA00023306"/>
    </source>
</evidence>
<comment type="caution">
    <text evidence="12">The sequence shown here is derived from an EMBL/GenBank/DDBJ whole genome shotgun (WGS) entry which is preliminary data.</text>
</comment>
<evidence type="ECO:0000313" key="13">
    <source>
        <dbReference type="EMBL" id="RZM81489.1"/>
    </source>
</evidence>
<dbReference type="GO" id="GO:0000917">
    <property type="term" value="P:division septum assembly"/>
    <property type="evidence" value="ECO:0007669"/>
    <property type="project" value="UniProtKB-KW"/>
</dbReference>
<comment type="subunit">
    <text evidence="10">Homodimer. Interacts with FtsZ.</text>
</comment>
<evidence type="ECO:0000256" key="7">
    <source>
        <dbReference type="ARBA" id="ARBA00023210"/>
    </source>
</evidence>
<keyword evidence="7" id="KW-0717">Septation</keyword>
<comment type="similarity">
    <text evidence="2">Belongs to the ZapA family. Type 1 subfamily.</text>
</comment>
<proteinExistence type="inferred from homology"/>
<evidence type="ECO:0000256" key="9">
    <source>
        <dbReference type="ARBA" id="ARBA00024910"/>
    </source>
</evidence>
<dbReference type="SUPFAM" id="SSF102829">
    <property type="entry name" value="Cell division protein ZapA-like"/>
    <property type="match status" value="1"/>
</dbReference>
<keyword evidence="8" id="KW-0131">Cell cycle</keyword>
<dbReference type="EMBL" id="PPUZ01000022">
    <property type="protein sequence ID" value="RZM81489.1"/>
    <property type="molecule type" value="Genomic_DNA"/>
</dbReference>
<reference evidence="13 15" key="2">
    <citation type="submission" date="2018-01" db="EMBL/GenBank/DDBJ databases">
        <title>Co-occurrence of chitin degradation, pigmentation and bioactivity in marine Pseudoalteromonas.</title>
        <authorList>
            <person name="Paulsen S."/>
            <person name="Gram L."/>
            <person name="Machado H."/>
        </authorList>
    </citation>
    <scope>NUCLEOTIDE SEQUENCE [LARGE SCALE GENOMIC DNA]</scope>
    <source>
        <strain evidence="13 15">S1946</strain>
    </source>
</reference>
<dbReference type="Pfam" id="PF05164">
    <property type="entry name" value="ZapA"/>
    <property type="match status" value="1"/>
</dbReference>
<dbReference type="InterPro" id="IPR007838">
    <property type="entry name" value="Cell_div_ZapA-like"/>
</dbReference>
<dbReference type="EMBL" id="JXYA01000027">
    <property type="protein sequence ID" value="KJZ08333.1"/>
    <property type="molecule type" value="Genomic_DNA"/>
</dbReference>
<keyword evidence="6" id="KW-0175">Coiled coil</keyword>
<evidence type="ECO:0000313" key="15">
    <source>
        <dbReference type="Proteomes" id="UP000292345"/>
    </source>
</evidence>
<dbReference type="GO" id="GO:0005829">
    <property type="term" value="C:cytosol"/>
    <property type="evidence" value="ECO:0007669"/>
    <property type="project" value="TreeGrafter"/>
</dbReference>
<organism evidence="12 14">
    <name type="scientific">Pseudoalteromonas rubra</name>
    <dbReference type="NCBI Taxonomy" id="43658"/>
    <lineage>
        <taxon>Bacteria</taxon>
        <taxon>Pseudomonadati</taxon>
        <taxon>Pseudomonadota</taxon>
        <taxon>Gammaproteobacteria</taxon>
        <taxon>Alteromonadales</taxon>
        <taxon>Pseudoalteromonadaceae</taxon>
        <taxon>Pseudoalteromonas</taxon>
    </lineage>
</organism>
<evidence type="ECO:0000256" key="6">
    <source>
        <dbReference type="ARBA" id="ARBA00023054"/>
    </source>
</evidence>
<dbReference type="GO" id="GO:0030428">
    <property type="term" value="C:cell septum"/>
    <property type="evidence" value="ECO:0007669"/>
    <property type="project" value="TreeGrafter"/>
</dbReference>
<evidence type="ECO:0000256" key="3">
    <source>
        <dbReference type="ARBA" id="ARBA00015195"/>
    </source>
</evidence>
<evidence type="ECO:0000313" key="12">
    <source>
        <dbReference type="EMBL" id="KJZ08333.1"/>
    </source>
</evidence>
<evidence type="ECO:0000256" key="2">
    <source>
        <dbReference type="ARBA" id="ARBA00010074"/>
    </source>
</evidence>
<dbReference type="Gene3D" id="3.30.160.880">
    <property type="entry name" value="Cell division protein ZapA protomer, N-terminal domain"/>
    <property type="match status" value="1"/>
</dbReference>
<keyword evidence="5 12" id="KW-0132">Cell division</keyword>
<dbReference type="AlphaFoldDB" id="A0A0F4QKU7"/>
<dbReference type="Proteomes" id="UP000292345">
    <property type="component" value="Unassembled WGS sequence"/>
</dbReference>
<keyword evidence="14" id="KW-1185">Reference proteome</keyword>
<dbReference type="GO" id="GO:0032153">
    <property type="term" value="C:cell division site"/>
    <property type="evidence" value="ECO:0007669"/>
    <property type="project" value="TreeGrafter"/>
</dbReference>
<evidence type="ECO:0000256" key="5">
    <source>
        <dbReference type="ARBA" id="ARBA00022618"/>
    </source>
</evidence>
<dbReference type="InterPro" id="IPR042233">
    <property type="entry name" value="Cell_div_ZapA_N"/>
</dbReference>
<dbReference type="GO" id="GO:0043093">
    <property type="term" value="P:FtsZ-dependent cytokinesis"/>
    <property type="evidence" value="ECO:0007669"/>
    <property type="project" value="TreeGrafter"/>
</dbReference>
<dbReference type="Proteomes" id="UP000033452">
    <property type="component" value="Unassembled WGS sequence"/>
</dbReference>
<name>A0A0F4QKU7_9GAMM</name>
<evidence type="ECO:0000313" key="14">
    <source>
        <dbReference type="Proteomes" id="UP000033452"/>
    </source>
</evidence>
<protein>
    <recommendedName>
        <fullName evidence="3">Cell division protein ZapA</fullName>
    </recommendedName>
    <alternativeName>
        <fullName evidence="11">Z ring-associated protein ZapA</fullName>
    </alternativeName>
</protein>
<keyword evidence="4" id="KW-0963">Cytoplasm</keyword>
<dbReference type="RefSeq" id="WP_046005421.1">
    <property type="nucleotide sequence ID" value="NZ_JXYA01000027.1"/>
</dbReference>
<dbReference type="InterPro" id="IPR036192">
    <property type="entry name" value="Cell_div_ZapA-like_sf"/>
</dbReference>
<dbReference type="PANTHER" id="PTHR34981:SF1">
    <property type="entry name" value="CELL DIVISION PROTEIN ZAPA"/>
    <property type="match status" value="1"/>
</dbReference>
<evidence type="ECO:0000256" key="10">
    <source>
        <dbReference type="ARBA" id="ARBA00026068"/>
    </source>
</evidence>
<evidence type="ECO:0000256" key="4">
    <source>
        <dbReference type="ARBA" id="ARBA00022490"/>
    </source>
</evidence>
<dbReference type="PATRIC" id="fig|43658.5.peg.2763"/>
<reference evidence="12 14" key="1">
    <citation type="journal article" date="2015" name="BMC Genomics">
        <title>Genome mining reveals unlocked bioactive potential of marine Gram-negative bacteria.</title>
        <authorList>
            <person name="Machado H."/>
            <person name="Sonnenschein E.C."/>
            <person name="Melchiorsen J."/>
            <person name="Gram L."/>
        </authorList>
    </citation>
    <scope>NUCLEOTIDE SEQUENCE [LARGE SCALE GENOMIC DNA]</scope>
    <source>
        <strain evidence="12 14">S2471</strain>
    </source>
</reference>
<comment type="subcellular location">
    <subcellularLocation>
        <location evidence="1">Cytoplasm</location>
    </subcellularLocation>
</comment>
<dbReference type="GO" id="GO:0000921">
    <property type="term" value="P:septin ring assembly"/>
    <property type="evidence" value="ECO:0007669"/>
    <property type="project" value="TreeGrafter"/>
</dbReference>
<gene>
    <name evidence="13" type="ORF">C3B51_08570</name>
    <name evidence="12" type="ORF">TW77_13075</name>
</gene>
<comment type="function">
    <text evidence="9">Activator of cell division through the inhibition of FtsZ GTPase activity, therefore promoting FtsZ assembly into bundles of protofilaments necessary for the formation of the division Z ring. It is recruited early at mid-cell but it is not essential for cell division.</text>
</comment>
<sequence>MSESPEQVTVTLLGKSHQFSCTPGQQQALIDAVDLLNGRVDEMRQRDTVRSDHSALLLAALHLCHELLALQSDTQHAQHTLQQLTQRISTQIESK</sequence>
<dbReference type="PANTHER" id="PTHR34981">
    <property type="entry name" value="CELL DIVISION PROTEIN ZAPA"/>
    <property type="match status" value="1"/>
</dbReference>
<dbReference type="OrthoDB" id="5772359at2"/>
<evidence type="ECO:0000256" key="1">
    <source>
        <dbReference type="ARBA" id="ARBA00004496"/>
    </source>
</evidence>
<accession>A0A0F4QKU7</accession>
<evidence type="ECO:0000256" key="11">
    <source>
        <dbReference type="ARBA" id="ARBA00033158"/>
    </source>
</evidence>